<feature type="chain" id="PRO_5029736220" description="T-cell surface glycoprotein CD3 zeta chain" evidence="18">
    <location>
        <begin position="22"/>
        <end position="153"/>
    </location>
</feature>
<gene>
    <name evidence="19" type="ORF">AMELA_G00230410</name>
</gene>
<keyword evidence="11" id="KW-1064">Adaptive immunity</keyword>
<evidence type="ECO:0000256" key="13">
    <source>
        <dbReference type="ARBA" id="ARBA00023170"/>
    </source>
</evidence>
<feature type="compositionally biased region" description="Polar residues" evidence="16">
    <location>
        <begin position="128"/>
        <end position="138"/>
    </location>
</feature>
<evidence type="ECO:0000313" key="19">
    <source>
        <dbReference type="EMBL" id="KAF4075056.1"/>
    </source>
</evidence>
<comment type="caution">
    <text evidence="19">The sequence shown here is derived from an EMBL/GenBank/DDBJ whole genome shotgun (WGS) entry which is preliminary data.</text>
</comment>
<keyword evidence="6 17" id="KW-0812">Transmembrane</keyword>
<keyword evidence="4" id="KW-1003">Cell membrane</keyword>
<evidence type="ECO:0000256" key="8">
    <source>
        <dbReference type="ARBA" id="ARBA00022737"/>
    </source>
</evidence>
<feature type="compositionally biased region" description="Basic and acidic residues" evidence="16">
    <location>
        <begin position="82"/>
        <end position="126"/>
    </location>
</feature>
<dbReference type="GO" id="GO:0004888">
    <property type="term" value="F:transmembrane signaling receptor activity"/>
    <property type="evidence" value="ECO:0007669"/>
    <property type="project" value="InterPro"/>
</dbReference>
<evidence type="ECO:0000256" key="6">
    <source>
        <dbReference type="ARBA" id="ARBA00022692"/>
    </source>
</evidence>
<evidence type="ECO:0000256" key="5">
    <source>
        <dbReference type="ARBA" id="ARBA00022553"/>
    </source>
</evidence>
<keyword evidence="12 17" id="KW-0472">Membrane</keyword>
<protein>
    <recommendedName>
        <fullName evidence="3">T-cell surface glycoprotein CD3 zeta chain</fullName>
    </recommendedName>
    <alternativeName>
        <fullName evidence="14">T-cell receptor T3 zeta chain</fullName>
    </alternativeName>
</protein>
<dbReference type="InterPro" id="IPR021663">
    <property type="entry name" value="CD3_zeta/IgE_Fc_rcpt_gamma"/>
</dbReference>
<reference evidence="19 20" key="1">
    <citation type="submission" date="2020-02" db="EMBL/GenBank/DDBJ databases">
        <title>A chromosome-scale genome assembly of the black bullhead catfish (Ameiurus melas).</title>
        <authorList>
            <person name="Wen M."/>
            <person name="Zham M."/>
            <person name="Cabau C."/>
            <person name="Klopp C."/>
            <person name="Donnadieu C."/>
            <person name="Roques C."/>
            <person name="Bouchez O."/>
            <person name="Lampietro C."/>
            <person name="Jouanno E."/>
            <person name="Herpin A."/>
            <person name="Louis A."/>
            <person name="Berthelot C."/>
            <person name="Parey E."/>
            <person name="Roest-Crollius H."/>
            <person name="Braasch I."/>
            <person name="Postlethwait J."/>
            <person name="Robinson-Rechavi M."/>
            <person name="Echchiki A."/>
            <person name="Begum T."/>
            <person name="Montfort J."/>
            <person name="Schartl M."/>
            <person name="Bobe J."/>
            <person name="Guiguen Y."/>
        </authorList>
    </citation>
    <scope>NUCLEOTIDE SEQUENCE [LARGE SCALE GENOMIC DNA]</scope>
    <source>
        <strain evidence="19">M_S1</strain>
        <tissue evidence="19">Blood</tissue>
    </source>
</reference>
<evidence type="ECO:0000256" key="12">
    <source>
        <dbReference type="ARBA" id="ARBA00023136"/>
    </source>
</evidence>
<keyword evidence="10 17" id="KW-1133">Transmembrane helix</keyword>
<comment type="subcellular location">
    <subcellularLocation>
        <location evidence="1">Cell membrane</location>
        <topology evidence="1">Single-pass type I membrane protein</topology>
    </subcellularLocation>
</comment>
<name>A0A7J5ZX22_AMEME</name>
<proteinExistence type="inferred from homology"/>
<keyword evidence="7 18" id="KW-0732">Signal</keyword>
<dbReference type="PANTHER" id="PTHR10035">
    <property type="entry name" value="T-CELL SURFACE GLYCOPROTEIN CD3 ZETA CHAIN"/>
    <property type="match status" value="1"/>
</dbReference>
<evidence type="ECO:0000256" key="3">
    <source>
        <dbReference type="ARBA" id="ARBA00020448"/>
    </source>
</evidence>
<dbReference type="PROSITE" id="PS51055">
    <property type="entry name" value="ITAM_1"/>
    <property type="match status" value="1"/>
</dbReference>
<dbReference type="GO" id="GO:0098797">
    <property type="term" value="C:plasma membrane protein complex"/>
    <property type="evidence" value="ECO:0007669"/>
    <property type="project" value="UniProtKB-ARBA"/>
</dbReference>
<evidence type="ECO:0000256" key="15">
    <source>
        <dbReference type="ARBA" id="ARBA00045360"/>
    </source>
</evidence>
<sequence>MGIQKTAALVLLVLIISPAEASVLNDPKFCYALDLILLIYGIVITALYLRERFLKPKDKDMTQKDSTYASLSGGQSAYDGLRMRDAETGRARGGRRQMDDDTYTRLRDKTEDTYKEIQVKKDRRPNDQVYQGLSSATKDTYDSLHMQPLPPRR</sequence>
<dbReference type="InterPro" id="IPR024128">
    <property type="entry name" value="T-cell_CD3_zeta"/>
</dbReference>
<evidence type="ECO:0000313" key="20">
    <source>
        <dbReference type="Proteomes" id="UP000593565"/>
    </source>
</evidence>
<dbReference type="InterPro" id="IPR003110">
    <property type="entry name" value="Phos_immunorcpt_sig_ITAM"/>
</dbReference>
<evidence type="ECO:0000256" key="10">
    <source>
        <dbReference type="ARBA" id="ARBA00022989"/>
    </source>
</evidence>
<evidence type="ECO:0000256" key="18">
    <source>
        <dbReference type="SAM" id="SignalP"/>
    </source>
</evidence>
<comment type="similarity">
    <text evidence="2">Belongs to the CD3Z/FCER1G family.</text>
</comment>
<evidence type="ECO:0000256" key="9">
    <source>
        <dbReference type="ARBA" id="ARBA00022859"/>
    </source>
</evidence>
<evidence type="ECO:0000256" key="14">
    <source>
        <dbReference type="ARBA" id="ARBA00030941"/>
    </source>
</evidence>
<evidence type="ECO:0000256" key="17">
    <source>
        <dbReference type="SAM" id="Phobius"/>
    </source>
</evidence>
<comment type="function">
    <text evidence="15">Part of the TCR-CD3 complex present on T-lymphocyte cell surface that plays an essential role in adaptive immune response. When antigen presenting cells (APCs) activate T-cell receptor (TCR), TCR-mediated signals are transmitted across the cell membrane by the CD3 chains CD3D, CD3E, CD3G and CD3Z. All CD3 chains contain immunoreceptor tyrosine-based activation motifs (ITAMs) in their cytoplasmic domain. Upon TCR engagement, these motifs become phosphorylated by Src family protein tyrosine kinases LCK and FYN, resulting in the activation of downstream signaling pathways. CD3Z ITAMs phosphorylation creates multiple docking sites for the protein kinase ZAP70 leading to ZAP70 phosphorylation and its conversion into a catalytically active enzyme. Plays an important role in intrathymic T-cell differentiation. Additionally, participates in the activity-dependent synapse formation of retinal ganglion cells (RGCs) in both the retina and dorsal lateral geniculate nucleus (dLGN).</text>
</comment>
<dbReference type="Pfam" id="PF11628">
    <property type="entry name" value="TCR_zetazeta"/>
    <property type="match status" value="1"/>
</dbReference>
<dbReference type="PANTHER" id="PTHR10035:SF2">
    <property type="entry name" value="T-CELL SURFACE GLYCOPROTEIN CD3 ZETA CHAIN"/>
    <property type="match status" value="1"/>
</dbReference>
<feature type="region of interest" description="Disordered" evidence="16">
    <location>
        <begin position="82"/>
        <end position="153"/>
    </location>
</feature>
<dbReference type="Pfam" id="PF02189">
    <property type="entry name" value="ITAM"/>
    <property type="match status" value="1"/>
</dbReference>
<keyword evidence="8" id="KW-0677">Repeat</keyword>
<evidence type="ECO:0000256" key="4">
    <source>
        <dbReference type="ARBA" id="ARBA00022475"/>
    </source>
</evidence>
<dbReference type="GO" id="GO:0007166">
    <property type="term" value="P:cell surface receptor signaling pathway"/>
    <property type="evidence" value="ECO:0007669"/>
    <property type="project" value="InterPro"/>
</dbReference>
<feature type="transmembrane region" description="Helical" evidence="17">
    <location>
        <begin position="31"/>
        <end position="49"/>
    </location>
</feature>
<accession>A0A7J5ZX22</accession>
<evidence type="ECO:0000256" key="11">
    <source>
        <dbReference type="ARBA" id="ARBA00023130"/>
    </source>
</evidence>
<dbReference type="Proteomes" id="UP000593565">
    <property type="component" value="Unassembled WGS sequence"/>
</dbReference>
<feature type="signal peptide" evidence="18">
    <location>
        <begin position="1"/>
        <end position="21"/>
    </location>
</feature>
<keyword evidence="20" id="KW-1185">Reference proteome</keyword>
<dbReference type="EMBL" id="JAAGNN010000021">
    <property type="protein sequence ID" value="KAF4075056.1"/>
    <property type="molecule type" value="Genomic_DNA"/>
</dbReference>
<dbReference type="SMART" id="SM00077">
    <property type="entry name" value="ITAM"/>
    <property type="match status" value="3"/>
</dbReference>
<dbReference type="GO" id="GO:0002250">
    <property type="term" value="P:adaptive immune response"/>
    <property type="evidence" value="ECO:0007669"/>
    <property type="project" value="UniProtKB-KW"/>
</dbReference>
<keyword evidence="5" id="KW-0597">Phosphoprotein</keyword>
<evidence type="ECO:0000256" key="2">
    <source>
        <dbReference type="ARBA" id="ARBA00007280"/>
    </source>
</evidence>
<keyword evidence="9" id="KW-0391">Immunity</keyword>
<dbReference type="AlphaFoldDB" id="A0A7J5ZX22"/>
<evidence type="ECO:0000256" key="1">
    <source>
        <dbReference type="ARBA" id="ARBA00004251"/>
    </source>
</evidence>
<evidence type="ECO:0000256" key="16">
    <source>
        <dbReference type="SAM" id="MobiDB-lite"/>
    </source>
</evidence>
<keyword evidence="13" id="KW-0675">Receptor</keyword>
<evidence type="ECO:0000256" key="7">
    <source>
        <dbReference type="ARBA" id="ARBA00022729"/>
    </source>
</evidence>
<organism evidence="19 20">
    <name type="scientific">Ameiurus melas</name>
    <name type="common">Black bullhead</name>
    <name type="synonym">Silurus melas</name>
    <dbReference type="NCBI Taxonomy" id="219545"/>
    <lineage>
        <taxon>Eukaryota</taxon>
        <taxon>Metazoa</taxon>
        <taxon>Chordata</taxon>
        <taxon>Craniata</taxon>
        <taxon>Vertebrata</taxon>
        <taxon>Euteleostomi</taxon>
        <taxon>Actinopterygii</taxon>
        <taxon>Neopterygii</taxon>
        <taxon>Teleostei</taxon>
        <taxon>Ostariophysi</taxon>
        <taxon>Siluriformes</taxon>
        <taxon>Ictaluridae</taxon>
        <taxon>Ameiurus</taxon>
    </lineage>
</organism>